<feature type="compositionally biased region" description="Acidic residues" evidence="1">
    <location>
        <begin position="8"/>
        <end position="49"/>
    </location>
</feature>
<name>A0AAU7YNP5_9PHYC</name>
<organism evidence="2">
    <name type="scientific">Micromonas commoda virus</name>
    <dbReference type="NCBI Taxonomy" id="3057169"/>
    <lineage>
        <taxon>Viruses</taxon>
        <taxon>Varidnaviria</taxon>
        <taxon>Bamfordvirae</taxon>
        <taxon>Nucleocytoviricota</taxon>
        <taxon>Megaviricetes</taxon>
        <taxon>Algavirales</taxon>
        <taxon>Phycodnaviridae</taxon>
    </lineage>
</organism>
<feature type="region of interest" description="Disordered" evidence="1">
    <location>
        <begin position="1"/>
        <end position="52"/>
    </location>
</feature>
<proteinExistence type="predicted"/>
<sequence length="98" mass="11071">MSTQPETIEPETETESESESEILPDQEVEGVDLTEYDPEDFPEDDDDFSPMENLLGQTLTTPEGDTVCTALVYIGQQMEIQNKIFIKLLNTLQKKNEA</sequence>
<evidence type="ECO:0000256" key="1">
    <source>
        <dbReference type="SAM" id="MobiDB-lite"/>
    </source>
</evidence>
<evidence type="ECO:0000313" key="2">
    <source>
        <dbReference type="EMBL" id="XCA47409.1"/>
    </source>
</evidence>
<reference evidence="2" key="1">
    <citation type="submission" date="2024-06" db="EMBL/GenBank/DDBJ databases">
        <title>Evidence of context-dependent and transient costs of resisting viral infection in isolates of the marine microalga Micromonas sp. (class Mamiellophyceae).</title>
        <authorList>
            <person name="Bedi de Silva A."/>
            <person name="Schvarcz C.R."/>
            <person name="Steward G.R."/>
            <person name="Edwards K.F."/>
        </authorList>
    </citation>
    <scope>NUCLEOTIDE SEQUENCE</scope>
    <source>
        <strain evidence="2">McV-KB2</strain>
    </source>
</reference>
<protein>
    <submittedName>
        <fullName evidence="2">Uncharacterized protein</fullName>
    </submittedName>
</protein>
<dbReference type="EMBL" id="PP911589">
    <property type="protein sequence ID" value="XCA47409.1"/>
    <property type="molecule type" value="Genomic_DNA"/>
</dbReference>
<accession>A0AAU7YNP5</accession>